<evidence type="ECO:0000256" key="1">
    <source>
        <dbReference type="SAM" id="SignalP"/>
    </source>
</evidence>
<evidence type="ECO:0008006" key="4">
    <source>
        <dbReference type="Google" id="ProtNLM"/>
    </source>
</evidence>
<sequence>MAIMYLVLQLPYCLMCFALVSGWVKQHLLELQTCKVQLRECCRMQGCCSYPLLKPRVASFHRCMKCRCLCNLNCFGVSPMHV</sequence>
<organism evidence="2">
    <name type="scientific">Oryza punctata</name>
    <name type="common">Red rice</name>
    <dbReference type="NCBI Taxonomy" id="4537"/>
    <lineage>
        <taxon>Eukaryota</taxon>
        <taxon>Viridiplantae</taxon>
        <taxon>Streptophyta</taxon>
        <taxon>Embryophyta</taxon>
        <taxon>Tracheophyta</taxon>
        <taxon>Spermatophyta</taxon>
        <taxon>Magnoliopsida</taxon>
        <taxon>Liliopsida</taxon>
        <taxon>Poales</taxon>
        <taxon>Poaceae</taxon>
        <taxon>BOP clade</taxon>
        <taxon>Oryzoideae</taxon>
        <taxon>Oryzeae</taxon>
        <taxon>Oryzinae</taxon>
        <taxon>Oryza</taxon>
    </lineage>
</organism>
<dbReference type="HOGENOM" id="CLU_2562351_0_0_1"/>
<dbReference type="Proteomes" id="UP000026962">
    <property type="component" value="Chromosome 7"/>
</dbReference>
<keyword evidence="3" id="KW-1185">Reference proteome</keyword>
<feature type="chain" id="PRO_5002366542" description="Secreted protein" evidence="1">
    <location>
        <begin position="23"/>
        <end position="82"/>
    </location>
</feature>
<proteinExistence type="predicted"/>
<accession>A0A0E0LI35</accession>
<keyword evidence="1" id="KW-0732">Signal</keyword>
<dbReference type="EnsemblPlants" id="OPUNC07G05740.1">
    <property type="protein sequence ID" value="OPUNC07G05740.1"/>
    <property type="gene ID" value="OPUNC07G05740"/>
</dbReference>
<dbReference type="Gramene" id="OPUNC07G05740.1">
    <property type="protein sequence ID" value="OPUNC07G05740.1"/>
    <property type="gene ID" value="OPUNC07G05740"/>
</dbReference>
<dbReference type="AlphaFoldDB" id="A0A0E0LI35"/>
<feature type="signal peptide" evidence="1">
    <location>
        <begin position="1"/>
        <end position="22"/>
    </location>
</feature>
<reference evidence="2" key="2">
    <citation type="submission" date="2018-05" db="EMBL/GenBank/DDBJ databases">
        <title>OpunRS2 (Oryza punctata Reference Sequence Version 2).</title>
        <authorList>
            <person name="Zhang J."/>
            <person name="Kudrna D."/>
            <person name="Lee S."/>
            <person name="Talag J."/>
            <person name="Welchert J."/>
            <person name="Wing R.A."/>
        </authorList>
    </citation>
    <scope>NUCLEOTIDE SEQUENCE [LARGE SCALE GENOMIC DNA]</scope>
</reference>
<reference evidence="2" key="1">
    <citation type="submission" date="2015-04" db="UniProtKB">
        <authorList>
            <consortium name="EnsemblPlants"/>
        </authorList>
    </citation>
    <scope>IDENTIFICATION</scope>
</reference>
<evidence type="ECO:0000313" key="3">
    <source>
        <dbReference type="Proteomes" id="UP000026962"/>
    </source>
</evidence>
<evidence type="ECO:0000313" key="2">
    <source>
        <dbReference type="EnsemblPlants" id="OPUNC07G05740.1"/>
    </source>
</evidence>
<protein>
    <recommendedName>
        <fullName evidence="4">Secreted protein</fullName>
    </recommendedName>
</protein>
<name>A0A0E0LI35_ORYPU</name>